<keyword evidence="1" id="KW-0175">Coiled coil</keyword>
<protein>
    <submittedName>
        <fullName evidence="3">FliH/SctL family protein</fullName>
    </submittedName>
</protein>
<dbReference type="EMBL" id="JARULN010000001">
    <property type="protein sequence ID" value="MDG5752872.1"/>
    <property type="molecule type" value="Genomic_DNA"/>
</dbReference>
<feature type="coiled-coil region" evidence="1">
    <location>
        <begin position="39"/>
        <end position="101"/>
    </location>
</feature>
<dbReference type="Proteomes" id="UP001218246">
    <property type="component" value="Unassembled WGS sequence"/>
</dbReference>
<comment type="caution">
    <text evidence="3">The sequence shown here is derived from an EMBL/GenBank/DDBJ whole genome shotgun (WGS) entry which is preliminary data.</text>
</comment>
<gene>
    <name evidence="3" type="ORF">P6P90_02505</name>
</gene>
<dbReference type="Pfam" id="PF02108">
    <property type="entry name" value="FliH"/>
    <property type="match status" value="1"/>
</dbReference>
<accession>A0ABT6H1M4</accession>
<evidence type="ECO:0000313" key="4">
    <source>
        <dbReference type="Proteomes" id="UP001218246"/>
    </source>
</evidence>
<reference evidence="3 4" key="1">
    <citation type="submission" date="2023-04" db="EMBL/GenBank/DDBJ databases">
        <title>Ectobacillus antri isolated from activated sludge.</title>
        <authorList>
            <person name="Yan P."/>
            <person name="Liu X."/>
        </authorList>
    </citation>
    <scope>NUCLEOTIDE SEQUENCE [LARGE SCALE GENOMIC DNA]</scope>
    <source>
        <strain evidence="3 4">C18H</strain>
    </source>
</reference>
<dbReference type="RefSeq" id="WP_124563969.1">
    <property type="nucleotide sequence ID" value="NZ_JARRRY010000001.1"/>
</dbReference>
<evidence type="ECO:0000256" key="1">
    <source>
        <dbReference type="SAM" id="Coils"/>
    </source>
</evidence>
<evidence type="ECO:0000259" key="2">
    <source>
        <dbReference type="Pfam" id="PF02108"/>
    </source>
</evidence>
<sequence length="226" mass="27004">MSLFKNRIPRNSVSFSDEQFKLRYSTEEKDEYVIPQVDIVNFTIEKEQLQKEREELAEVKRQLELREQALQQAQLQFLADKQRLEEELAQQEVALSQERQQLHYEVREFLWDNTLKLAEKVVNQAIDTKQLSMLEILTGIVETLPIAFEKLRITVHPDTYEYIQQEEARAQWLLGMVEWKFDFSLGLGEFVLEEEKEYFEYRIGAIFKQLRERVTEVRAEGEEMCT</sequence>
<dbReference type="InterPro" id="IPR018035">
    <property type="entry name" value="Flagellar_FliH/T3SS_HrpE"/>
</dbReference>
<organism evidence="3 4">
    <name type="scientific">Ectobacillus antri</name>
    <dbReference type="NCBI Taxonomy" id="2486280"/>
    <lineage>
        <taxon>Bacteria</taxon>
        <taxon>Bacillati</taxon>
        <taxon>Bacillota</taxon>
        <taxon>Bacilli</taxon>
        <taxon>Bacillales</taxon>
        <taxon>Bacillaceae</taxon>
        <taxon>Ectobacillus</taxon>
    </lineage>
</organism>
<feature type="domain" description="Flagellar assembly protein FliH/Type III secretion system HrpE" evidence="2">
    <location>
        <begin position="86"/>
        <end position="168"/>
    </location>
</feature>
<name>A0ABT6H1M4_9BACI</name>
<dbReference type="NCBIfam" id="NF005283">
    <property type="entry name" value="PRK06800.1"/>
    <property type="match status" value="1"/>
</dbReference>
<proteinExistence type="predicted"/>
<keyword evidence="4" id="KW-1185">Reference proteome</keyword>
<evidence type="ECO:0000313" key="3">
    <source>
        <dbReference type="EMBL" id="MDG5752872.1"/>
    </source>
</evidence>